<name>A0ACC2JWG6_9PEZI</name>
<proteinExistence type="predicted"/>
<comment type="caution">
    <text evidence="1">The sequence shown here is derived from an EMBL/GenBank/DDBJ whole genome shotgun (WGS) entry which is preliminary data.</text>
</comment>
<protein>
    <submittedName>
        <fullName evidence="1">Uncharacterized protein</fullName>
    </submittedName>
</protein>
<organism evidence="1 2">
    <name type="scientific">Lasiodiplodia mahajangana</name>
    <dbReference type="NCBI Taxonomy" id="1108764"/>
    <lineage>
        <taxon>Eukaryota</taxon>
        <taxon>Fungi</taxon>
        <taxon>Dikarya</taxon>
        <taxon>Ascomycota</taxon>
        <taxon>Pezizomycotina</taxon>
        <taxon>Dothideomycetes</taxon>
        <taxon>Dothideomycetes incertae sedis</taxon>
        <taxon>Botryosphaeriales</taxon>
        <taxon>Botryosphaeriaceae</taxon>
        <taxon>Lasiodiplodia</taxon>
    </lineage>
</organism>
<dbReference type="EMBL" id="JAPUUL010000214">
    <property type="protein sequence ID" value="KAJ8131871.1"/>
    <property type="molecule type" value="Genomic_DNA"/>
</dbReference>
<keyword evidence="2" id="KW-1185">Reference proteome</keyword>
<gene>
    <name evidence="1" type="ORF">O1611_g1750</name>
</gene>
<accession>A0ACC2JWG6</accession>
<evidence type="ECO:0000313" key="2">
    <source>
        <dbReference type="Proteomes" id="UP001153332"/>
    </source>
</evidence>
<reference evidence="1" key="1">
    <citation type="submission" date="2022-12" db="EMBL/GenBank/DDBJ databases">
        <title>Genome Sequence of Lasiodiplodia mahajangana.</title>
        <authorList>
            <person name="Buettner E."/>
        </authorList>
    </citation>
    <scope>NUCLEOTIDE SEQUENCE</scope>
    <source>
        <strain evidence="1">VT137</strain>
    </source>
</reference>
<dbReference type="Proteomes" id="UP001153332">
    <property type="component" value="Unassembled WGS sequence"/>
</dbReference>
<evidence type="ECO:0000313" key="1">
    <source>
        <dbReference type="EMBL" id="KAJ8131871.1"/>
    </source>
</evidence>
<sequence length="726" mass="80891">MDAIIEKITPFENPQEWKGQCVVKIREALNVNQSTDIFANFVDRAGKIISNPLATPNLVAGIDYKACVEYCGYNHLSTVFSFEIFSGATNYLLPWLALTAQLPFETGENEVLANMISFSYAVGSPMLITYSLATTILNQHWLREKFRKLEAPDRPLHLTSKNVRIFLQESQQLPLRLSQEDGSLASLIVLSDNVDWWEKLKTSILLTRRGVTLSLVAQILVAVLSWILTVISAFESSLGNASEALALSSGTLWVWLVPIIYGWIVVGTQRQHGTIVRALKRDMINISDGHPPSHSSPDRSRNGRTSRDTLTDTLVDAPTRSVPAVHGNEPQQVRSGTGSNRPVVSRASSSQRSSVAQIVEERQKAFKVAHERKLMQPVTRSPIEDGFFRLEPPSSDFDIPNCLGLSVAGDEKQEGPAFNYARIFTWWNMANRLYQALEETDENLDKGLDLDLKHVPRDQKFGQDNLKGDVLALSRYCGLTRIDERLGEPGIEPEEISEYPRWSQLDSEFYQRMIIAMAIAVYVQWGIISAGLIIAYLTEVTGLGCRSGAYLLYGVLGTLAFFFLFISSIFSHAAMLRHEFLQTGSIDGLHEGLERDPCGEQNIASPKIGRSSFRKSNIHGKKLGLRHSILRSCAVLTRILGRTLAVVNAIWIILSTLWELVGFYDNCWCDTTYISKGAEGWVLLFVEKRDMAQAAAAPWAGGVFLSVFVGATSCGVFWLYCRGNRA</sequence>